<dbReference type="GO" id="GO:0016787">
    <property type="term" value="F:hydrolase activity"/>
    <property type="evidence" value="ECO:0007669"/>
    <property type="project" value="UniProtKB-KW"/>
</dbReference>
<evidence type="ECO:0000313" key="2">
    <source>
        <dbReference type="EMBL" id="ANP37492.1"/>
    </source>
</evidence>
<name>A0A1B0ZTI0_9RHOB</name>
<proteinExistence type="predicted"/>
<protein>
    <submittedName>
        <fullName evidence="3">Alpha/beta fold hydrolase</fullName>
    </submittedName>
    <submittedName>
        <fullName evidence="2">Esterase</fullName>
    </submittedName>
</protein>
<sequence length="236" mass="25970">MADFLLIHGSCHGAWCWRDLIPALEARGHTARAIDLPGHNDGRDLTSVTLEETAEAILMAAGPDTIVLGHSWAGFPISAAAEKDPSRLRGLIYLCAYVPVSGLSMIDMRKRGPRQTLAHAAIKDEASNSYTVDPAEVPRLFYHDCPQEAVDYALERLCPQAIRPQDTPLTLGANWDGTPKAYIRCANDQTIPPEYQADMVKDWPKSRVHVMQTSHSPFFAAPDALADLLTQIEKDL</sequence>
<keyword evidence="4" id="KW-1185">Reference proteome</keyword>
<accession>A0A1B0ZTI0</accession>
<dbReference type="Pfam" id="PF12697">
    <property type="entry name" value="Abhydrolase_6"/>
    <property type="match status" value="1"/>
</dbReference>
<evidence type="ECO:0000313" key="5">
    <source>
        <dbReference type="Proteomes" id="UP001218364"/>
    </source>
</evidence>
<dbReference type="EMBL" id="CP015124">
    <property type="protein sequence ID" value="ANP37492.1"/>
    <property type="molecule type" value="Genomic_DNA"/>
</dbReference>
<dbReference type="EMBL" id="JARCJK010000004">
    <property type="protein sequence ID" value="MDE4165950.1"/>
    <property type="molecule type" value="Genomic_DNA"/>
</dbReference>
<keyword evidence="3" id="KW-0378">Hydrolase</keyword>
<evidence type="ECO:0000259" key="1">
    <source>
        <dbReference type="Pfam" id="PF12697"/>
    </source>
</evidence>
<dbReference type="InterPro" id="IPR029058">
    <property type="entry name" value="AB_hydrolase_fold"/>
</dbReference>
<dbReference type="InterPro" id="IPR052897">
    <property type="entry name" value="Sec-Metab_Biosynth_Hydrolase"/>
</dbReference>
<gene>
    <name evidence="2" type="ORF">JL2886_02603</name>
    <name evidence="3" type="ORF">PXK24_09620</name>
</gene>
<dbReference type="AlphaFoldDB" id="A0A1B0ZTI0"/>
<dbReference type="Proteomes" id="UP000092565">
    <property type="component" value="Chromosome"/>
</dbReference>
<dbReference type="PANTHER" id="PTHR37017">
    <property type="entry name" value="AB HYDROLASE-1 DOMAIN-CONTAINING PROTEIN-RELATED"/>
    <property type="match status" value="1"/>
</dbReference>
<dbReference type="InterPro" id="IPR000073">
    <property type="entry name" value="AB_hydrolase_1"/>
</dbReference>
<dbReference type="OrthoDB" id="9814966at2"/>
<dbReference type="PATRIC" id="fig|60890.4.peg.2529"/>
<dbReference type="RefSeq" id="WP_065272307.1">
    <property type="nucleotide sequence ID" value="NZ_CP015124.1"/>
</dbReference>
<dbReference type="Gene3D" id="3.40.50.1820">
    <property type="entry name" value="alpha/beta hydrolase"/>
    <property type="match status" value="1"/>
</dbReference>
<evidence type="ECO:0000313" key="3">
    <source>
        <dbReference type="EMBL" id="MDE4165950.1"/>
    </source>
</evidence>
<reference evidence="2 4" key="1">
    <citation type="submission" date="2016-04" db="EMBL/GenBank/DDBJ databases">
        <authorList>
            <person name="Evans L.H."/>
            <person name="Alamgir A."/>
            <person name="Owens N."/>
            <person name="Weber N.D."/>
            <person name="Virtaneva K."/>
            <person name="Barbian K."/>
            <person name="Babar A."/>
            <person name="Rosenke K."/>
        </authorList>
    </citation>
    <scope>NUCLEOTIDE SEQUENCE [LARGE SCALE GENOMIC DNA]</scope>
    <source>
        <strain evidence="2 4">JL2886</strain>
    </source>
</reference>
<feature type="domain" description="AB hydrolase-1" evidence="1">
    <location>
        <begin position="4"/>
        <end position="227"/>
    </location>
</feature>
<evidence type="ECO:0000313" key="4">
    <source>
        <dbReference type="Proteomes" id="UP000092565"/>
    </source>
</evidence>
<dbReference type="Proteomes" id="UP001218364">
    <property type="component" value="Unassembled WGS sequence"/>
</dbReference>
<organism evidence="2 4">
    <name type="scientific">Phaeobacter gallaeciensis</name>
    <dbReference type="NCBI Taxonomy" id="60890"/>
    <lineage>
        <taxon>Bacteria</taxon>
        <taxon>Pseudomonadati</taxon>
        <taxon>Pseudomonadota</taxon>
        <taxon>Alphaproteobacteria</taxon>
        <taxon>Rhodobacterales</taxon>
        <taxon>Roseobacteraceae</taxon>
        <taxon>Phaeobacter</taxon>
    </lineage>
</organism>
<dbReference type="SUPFAM" id="SSF53474">
    <property type="entry name" value="alpha/beta-Hydrolases"/>
    <property type="match status" value="1"/>
</dbReference>
<reference evidence="3 5" key="2">
    <citation type="submission" date="2023-02" db="EMBL/GenBank/DDBJ databases">
        <title>Population genomics of bacteria associated with diatom.</title>
        <authorList>
            <person name="Xie J."/>
            <person name="Wang H."/>
        </authorList>
    </citation>
    <scope>NUCLEOTIDE SEQUENCE [LARGE SCALE GENOMIC DNA]</scope>
    <source>
        <strain evidence="3 5">PT47_8</strain>
    </source>
</reference>
<dbReference type="PANTHER" id="PTHR37017:SF11">
    <property type="entry name" value="ESTERASE_LIPASE_THIOESTERASE DOMAIN-CONTAINING PROTEIN"/>
    <property type="match status" value="1"/>
</dbReference>